<evidence type="ECO:0000313" key="2">
    <source>
        <dbReference type="Proteomes" id="UP000479710"/>
    </source>
</evidence>
<name>A0A6G1BWW8_9ORYZ</name>
<sequence length="83" mass="8879">MLVKGREDGGWGLAVGLTEWEGGGQAEECGLTVIESRKREKEGRLPQGLVAMATSFFTLVRLSKAASRAGSGGKWVARWSLAE</sequence>
<keyword evidence="2" id="KW-1185">Reference proteome</keyword>
<comment type="caution">
    <text evidence="1">The sequence shown here is derived from an EMBL/GenBank/DDBJ whole genome shotgun (WGS) entry which is preliminary data.</text>
</comment>
<protein>
    <submittedName>
        <fullName evidence="1">Uncharacterized protein</fullName>
    </submittedName>
</protein>
<gene>
    <name evidence="1" type="ORF">E2562_017347</name>
</gene>
<evidence type="ECO:0000313" key="1">
    <source>
        <dbReference type="EMBL" id="KAF0892628.1"/>
    </source>
</evidence>
<reference evidence="1 2" key="1">
    <citation type="submission" date="2019-11" db="EMBL/GenBank/DDBJ databases">
        <title>Whole genome sequence of Oryza granulata.</title>
        <authorList>
            <person name="Li W."/>
        </authorList>
    </citation>
    <scope>NUCLEOTIDE SEQUENCE [LARGE SCALE GENOMIC DNA]</scope>
    <source>
        <strain evidence="2">cv. Menghai</strain>
        <tissue evidence="1">Leaf</tissue>
    </source>
</reference>
<dbReference type="AlphaFoldDB" id="A0A6G1BWW8"/>
<dbReference type="Proteomes" id="UP000479710">
    <property type="component" value="Unassembled WGS sequence"/>
</dbReference>
<accession>A0A6G1BWW8</accession>
<dbReference type="EMBL" id="SPHZ02000011">
    <property type="protein sequence ID" value="KAF0892628.1"/>
    <property type="molecule type" value="Genomic_DNA"/>
</dbReference>
<organism evidence="1 2">
    <name type="scientific">Oryza meyeriana var. granulata</name>
    <dbReference type="NCBI Taxonomy" id="110450"/>
    <lineage>
        <taxon>Eukaryota</taxon>
        <taxon>Viridiplantae</taxon>
        <taxon>Streptophyta</taxon>
        <taxon>Embryophyta</taxon>
        <taxon>Tracheophyta</taxon>
        <taxon>Spermatophyta</taxon>
        <taxon>Magnoliopsida</taxon>
        <taxon>Liliopsida</taxon>
        <taxon>Poales</taxon>
        <taxon>Poaceae</taxon>
        <taxon>BOP clade</taxon>
        <taxon>Oryzoideae</taxon>
        <taxon>Oryzeae</taxon>
        <taxon>Oryzinae</taxon>
        <taxon>Oryza</taxon>
        <taxon>Oryza meyeriana</taxon>
    </lineage>
</organism>
<proteinExistence type="predicted"/>